<dbReference type="InterPro" id="IPR035901">
    <property type="entry name" value="GIY-YIG_endonuc_sf"/>
</dbReference>
<dbReference type="InterPro" id="IPR036876">
    <property type="entry name" value="UVR_dom_sf"/>
</dbReference>
<dbReference type="GO" id="GO:0004527">
    <property type="term" value="F:exonuclease activity"/>
    <property type="evidence" value="ECO:0007669"/>
    <property type="project" value="UniProtKB-KW"/>
</dbReference>
<name>A0ABY4R3X0_9ACTN</name>
<dbReference type="NCBIfam" id="TIGR00573">
    <property type="entry name" value="dnaq"/>
    <property type="match status" value="1"/>
</dbReference>
<dbReference type="NCBIfam" id="NF005905">
    <property type="entry name" value="PRK07883.1-3"/>
    <property type="match status" value="1"/>
</dbReference>
<dbReference type="InterPro" id="IPR050066">
    <property type="entry name" value="UvrABC_protein_C"/>
</dbReference>
<dbReference type="Proteomes" id="UP001056336">
    <property type="component" value="Chromosome"/>
</dbReference>
<dbReference type="PROSITE" id="PS50151">
    <property type="entry name" value="UVR"/>
    <property type="match status" value="1"/>
</dbReference>
<dbReference type="InterPro" id="IPR047296">
    <property type="entry name" value="GIY-YIG_UvrC_Cho"/>
</dbReference>
<dbReference type="CDD" id="cd06127">
    <property type="entry name" value="DEDDh"/>
    <property type="match status" value="1"/>
</dbReference>
<dbReference type="SUPFAM" id="SSF53098">
    <property type="entry name" value="Ribonuclease H-like"/>
    <property type="match status" value="1"/>
</dbReference>
<feature type="domain" description="GIY-YIG" evidence="2">
    <location>
        <begin position="224"/>
        <end position="302"/>
    </location>
</feature>
<dbReference type="PANTHER" id="PTHR30562:SF1">
    <property type="entry name" value="UVRABC SYSTEM PROTEIN C"/>
    <property type="match status" value="1"/>
</dbReference>
<proteinExistence type="predicted"/>
<keyword evidence="4" id="KW-1185">Reference proteome</keyword>
<dbReference type="InterPro" id="IPR001943">
    <property type="entry name" value="UVR_dom"/>
</dbReference>
<sequence length="592" mass="64363">MQNRATDFTQLNFDELDEPLRATTFVVVDLETTGGAAGSDAITEIGAVKVCNGQILGEFATLVDPGIAITPFVSVLTGITDSMVAAAPGLAAVLPAFLEFASGSVLVAHNAPFDVGFLKAGCLAQQRPWPGFPVVDTAVLARRILTRDEVPNCKLSTLAGFFQAATTPNHRALSDARATVDVLHGLIARLGSLGVHSLPELRAFTAQVSDAQRRKRHLADGIPHSPGVYIFKDAAGTPLYVGTSKDLRNRVRQYFVASETRTRMGEMVGLAESVDVIVCAHALEAQVRELRLITTLKPKYNRRSKNSDRTIWLKLTREHYPRLSVVREHRPDGADYFGPLRSARQAEQLRDAIHDAVPIRQCTDKLVPGRHVRSACTLADIGRCSAPCEQHISVDDYSVLVARIVQAWRADVGELITPLRDRLTQLSTHQRYEEAALLRDRIATLVRSCARAQSLTGLNRIEELVAARPDGVGGWELAVLRHGRLVGSDVAARGIAPMPIVESLVATAEAVDDRSAGLMAVVEETEILLRWLGEPGVRLVRSSRPWALPAFGAGRQRRWLASAKAAVGLANPFADRRGLRISHQPTRGRALG</sequence>
<dbReference type="SMART" id="SM00465">
    <property type="entry name" value="GIYc"/>
    <property type="match status" value="1"/>
</dbReference>
<gene>
    <name evidence="3" type="ORF">M6D93_13150</name>
</gene>
<evidence type="ECO:0000259" key="1">
    <source>
        <dbReference type="PROSITE" id="PS50151"/>
    </source>
</evidence>
<dbReference type="EMBL" id="CP097332">
    <property type="protein sequence ID" value="UQX90310.1"/>
    <property type="molecule type" value="Genomic_DNA"/>
</dbReference>
<dbReference type="Pfam" id="PF01541">
    <property type="entry name" value="GIY-YIG"/>
    <property type="match status" value="1"/>
</dbReference>
<evidence type="ECO:0000259" key="2">
    <source>
        <dbReference type="PROSITE" id="PS50164"/>
    </source>
</evidence>
<dbReference type="NCBIfam" id="NF005907">
    <property type="entry name" value="PRK07883.1-5"/>
    <property type="match status" value="1"/>
</dbReference>
<reference evidence="3" key="2">
    <citation type="submission" date="2022-05" db="EMBL/GenBank/DDBJ databases">
        <authorList>
            <person name="Kim J.-S."/>
            <person name="Lee K."/>
            <person name="Suh M."/>
            <person name="Eom M."/>
            <person name="Kim J.-S."/>
            <person name="Kim D.-S."/>
            <person name="Ko S.-H."/>
            <person name="Shin Y."/>
            <person name="Lee J.-S."/>
        </authorList>
    </citation>
    <scope>NUCLEOTIDE SEQUENCE</scope>
    <source>
        <strain evidence="3">N237</strain>
    </source>
</reference>
<keyword evidence="3" id="KW-0540">Nuclease</keyword>
<keyword evidence="3" id="KW-0269">Exonuclease</keyword>
<dbReference type="Pfam" id="PF00929">
    <property type="entry name" value="RNase_T"/>
    <property type="match status" value="1"/>
</dbReference>
<keyword evidence="3" id="KW-0378">Hydrolase</keyword>
<dbReference type="Gene3D" id="3.30.420.10">
    <property type="entry name" value="Ribonuclease H-like superfamily/Ribonuclease H"/>
    <property type="match status" value="1"/>
</dbReference>
<protein>
    <submittedName>
        <fullName evidence="3">DEDD exonuclease domain-containing protein</fullName>
    </submittedName>
</protein>
<dbReference type="PANTHER" id="PTHR30562">
    <property type="entry name" value="UVRC/OXIDOREDUCTASE"/>
    <property type="match status" value="1"/>
</dbReference>
<dbReference type="SMART" id="SM00479">
    <property type="entry name" value="EXOIII"/>
    <property type="match status" value="1"/>
</dbReference>
<evidence type="ECO:0000313" key="3">
    <source>
        <dbReference type="EMBL" id="UQX90310.1"/>
    </source>
</evidence>
<dbReference type="InterPro" id="IPR000305">
    <property type="entry name" value="GIY-YIG_endonuc"/>
</dbReference>
<dbReference type="SUPFAM" id="SSF46600">
    <property type="entry name" value="C-terminal UvrC-binding domain of UvrB"/>
    <property type="match status" value="1"/>
</dbReference>
<dbReference type="SUPFAM" id="SSF82771">
    <property type="entry name" value="GIY-YIG endonuclease"/>
    <property type="match status" value="1"/>
</dbReference>
<reference evidence="3" key="1">
    <citation type="journal article" date="2018" name="Int. J. Syst. Evol. Microbiol.">
        <title>Jatrophihabitans telluris sp. nov., isolated from sediment soil of lava forest wetlands and the emended description of the genus Jatrophihabitans.</title>
        <authorList>
            <person name="Lee K.C."/>
            <person name="Suh M.K."/>
            <person name="Eom M.K."/>
            <person name="Kim K.K."/>
            <person name="Kim J.S."/>
            <person name="Kim D.S."/>
            <person name="Ko S.H."/>
            <person name="Shin Y.K."/>
            <person name="Lee J.S."/>
        </authorList>
    </citation>
    <scope>NUCLEOTIDE SEQUENCE</scope>
    <source>
        <strain evidence="3">N237</strain>
    </source>
</reference>
<organism evidence="3 4">
    <name type="scientific">Jatrophihabitans telluris</name>
    <dbReference type="NCBI Taxonomy" id="2038343"/>
    <lineage>
        <taxon>Bacteria</taxon>
        <taxon>Bacillati</taxon>
        <taxon>Actinomycetota</taxon>
        <taxon>Actinomycetes</taxon>
        <taxon>Jatrophihabitantales</taxon>
        <taxon>Jatrophihabitantaceae</taxon>
        <taxon>Jatrophihabitans</taxon>
    </lineage>
</organism>
<dbReference type="InterPro" id="IPR006054">
    <property type="entry name" value="DnaQ"/>
</dbReference>
<dbReference type="InterPro" id="IPR036397">
    <property type="entry name" value="RNaseH_sf"/>
</dbReference>
<dbReference type="Gene3D" id="3.40.1440.10">
    <property type="entry name" value="GIY-YIG endonuclease"/>
    <property type="match status" value="1"/>
</dbReference>
<dbReference type="InterPro" id="IPR012337">
    <property type="entry name" value="RNaseH-like_sf"/>
</dbReference>
<dbReference type="RefSeq" id="WP_249774206.1">
    <property type="nucleotide sequence ID" value="NZ_CP097332.1"/>
</dbReference>
<dbReference type="PROSITE" id="PS50164">
    <property type="entry name" value="GIY_YIG"/>
    <property type="match status" value="1"/>
</dbReference>
<dbReference type="CDD" id="cd10434">
    <property type="entry name" value="GIY-YIG_UvrC_Cho"/>
    <property type="match status" value="1"/>
</dbReference>
<feature type="domain" description="UVR" evidence="1">
    <location>
        <begin position="413"/>
        <end position="448"/>
    </location>
</feature>
<evidence type="ECO:0000313" key="4">
    <source>
        <dbReference type="Proteomes" id="UP001056336"/>
    </source>
</evidence>
<accession>A0ABY4R3X0</accession>
<dbReference type="Pfam" id="PF02151">
    <property type="entry name" value="UVR"/>
    <property type="match status" value="1"/>
</dbReference>
<dbReference type="InterPro" id="IPR013520">
    <property type="entry name" value="Ribonucl_H"/>
</dbReference>